<evidence type="ECO:0000256" key="3">
    <source>
        <dbReference type="ARBA" id="ARBA00013109"/>
    </source>
</evidence>
<dbReference type="GO" id="GO:0004852">
    <property type="term" value="F:uroporphyrinogen-III synthase activity"/>
    <property type="evidence" value="ECO:0007669"/>
    <property type="project" value="UniProtKB-UniRule"/>
</dbReference>
<comment type="function">
    <text evidence="6 9">Catalyzes cyclization of the linear tetrapyrrole, hydroxymethylbilane, to the macrocyclic uroporphyrinogen III.</text>
</comment>
<dbReference type="RefSeq" id="WP_077399675.1">
    <property type="nucleotide sequence ID" value="NZ_CP019650.1"/>
</dbReference>
<dbReference type="PANTHER" id="PTHR38042:SF1">
    <property type="entry name" value="UROPORPHYRINOGEN-III SYNTHASE, CHLOROPLASTIC"/>
    <property type="match status" value="1"/>
</dbReference>
<evidence type="ECO:0000256" key="8">
    <source>
        <dbReference type="ARBA" id="ARBA00048617"/>
    </source>
</evidence>
<evidence type="ECO:0000256" key="5">
    <source>
        <dbReference type="ARBA" id="ARBA00023244"/>
    </source>
</evidence>
<comment type="pathway">
    <text evidence="1 9">Porphyrin-containing compound metabolism; protoporphyrin-IX biosynthesis; coproporphyrinogen-III from 5-aminolevulinate: step 3/4.</text>
</comment>
<dbReference type="PANTHER" id="PTHR38042">
    <property type="entry name" value="UROPORPHYRINOGEN-III SYNTHASE, CHLOROPLASTIC"/>
    <property type="match status" value="1"/>
</dbReference>
<dbReference type="InterPro" id="IPR003754">
    <property type="entry name" value="4pyrrol_synth_uPrphyn_synth"/>
</dbReference>
<dbReference type="KEGG" id="maga:Mag101_01290"/>
<reference evidence="11" key="1">
    <citation type="submission" date="2017-02" db="EMBL/GenBank/DDBJ databases">
        <title>Genome of Microbulbifer agarilyticus GP101.</title>
        <authorList>
            <person name="Jung J."/>
            <person name="Bae S.S."/>
            <person name="Baek K."/>
        </authorList>
    </citation>
    <scope>NUCLEOTIDE SEQUENCE [LARGE SCALE GENOMIC DNA]</scope>
    <source>
        <strain evidence="11">GP101</strain>
    </source>
</reference>
<dbReference type="InterPro" id="IPR036108">
    <property type="entry name" value="4pyrrol_syn_uPrphyn_synt_sf"/>
</dbReference>
<dbReference type="Proteomes" id="UP000188219">
    <property type="component" value="Chromosome"/>
</dbReference>
<organism evidence="11 12">
    <name type="scientific">Microbulbifer agarilyticus</name>
    <dbReference type="NCBI Taxonomy" id="260552"/>
    <lineage>
        <taxon>Bacteria</taxon>
        <taxon>Pseudomonadati</taxon>
        <taxon>Pseudomonadota</taxon>
        <taxon>Gammaproteobacteria</taxon>
        <taxon>Cellvibrionales</taxon>
        <taxon>Microbulbiferaceae</taxon>
        <taxon>Microbulbifer</taxon>
    </lineage>
</organism>
<proteinExistence type="inferred from homology"/>
<accession>A0A1Q2M146</accession>
<keyword evidence="4 9" id="KW-0456">Lyase</keyword>
<sequence length="262" mass="28496">MTPPLAGQRILITRPTHQSDRWQALLQAQGASVDSIPMLAIEPVSDADAVQAVKSLILDFDQFDHAIFVSQNAVQFGFDWLDDYWPQLPQGPRYYAIGAATAKAIRTRGAEPESCDSAAMDSEALLSLPALQNPDGERVILFRGQGGRPLIGQTLAERGARVDYCELYQRLLPSAACEQLRAYAHIPDAITLHSGETLENLRRALEEIGKRAALNNCPLILPSQRVAEQARALGFSKVFAAKNAGDAAMLDALSEALSPHHC</sequence>
<evidence type="ECO:0000256" key="9">
    <source>
        <dbReference type="RuleBase" id="RU366031"/>
    </source>
</evidence>
<evidence type="ECO:0000256" key="2">
    <source>
        <dbReference type="ARBA" id="ARBA00008133"/>
    </source>
</evidence>
<evidence type="ECO:0000313" key="12">
    <source>
        <dbReference type="Proteomes" id="UP000188219"/>
    </source>
</evidence>
<dbReference type="EC" id="4.2.1.75" evidence="3 9"/>
<dbReference type="CDD" id="cd06578">
    <property type="entry name" value="HemD"/>
    <property type="match status" value="1"/>
</dbReference>
<dbReference type="Pfam" id="PF02602">
    <property type="entry name" value="HEM4"/>
    <property type="match status" value="1"/>
</dbReference>
<gene>
    <name evidence="11" type="ORF">Mag101_01290</name>
</gene>
<evidence type="ECO:0000256" key="1">
    <source>
        <dbReference type="ARBA" id="ARBA00004772"/>
    </source>
</evidence>
<name>A0A1Q2M146_9GAMM</name>
<evidence type="ECO:0000256" key="4">
    <source>
        <dbReference type="ARBA" id="ARBA00023239"/>
    </source>
</evidence>
<keyword evidence="12" id="KW-1185">Reference proteome</keyword>
<dbReference type="STRING" id="260552.Mag101_01290"/>
<dbReference type="EMBL" id="CP019650">
    <property type="protein sequence ID" value="AQQ66431.1"/>
    <property type="molecule type" value="Genomic_DNA"/>
</dbReference>
<dbReference type="AlphaFoldDB" id="A0A1Q2M146"/>
<dbReference type="InterPro" id="IPR039793">
    <property type="entry name" value="UROS/Hem4"/>
</dbReference>
<dbReference type="UniPathway" id="UPA00251">
    <property type="reaction ID" value="UER00320"/>
</dbReference>
<dbReference type="GO" id="GO:0006780">
    <property type="term" value="P:uroporphyrinogen III biosynthetic process"/>
    <property type="evidence" value="ECO:0007669"/>
    <property type="project" value="UniProtKB-UniRule"/>
</dbReference>
<feature type="domain" description="Tetrapyrrole biosynthesis uroporphyrinogen III synthase" evidence="10">
    <location>
        <begin position="20"/>
        <end position="250"/>
    </location>
</feature>
<evidence type="ECO:0000313" key="11">
    <source>
        <dbReference type="EMBL" id="AQQ66431.1"/>
    </source>
</evidence>
<comment type="catalytic activity">
    <reaction evidence="8 9">
        <text>hydroxymethylbilane = uroporphyrinogen III + H2O</text>
        <dbReference type="Rhea" id="RHEA:18965"/>
        <dbReference type="ChEBI" id="CHEBI:15377"/>
        <dbReference type="ChEBI" id="CHEBI:57308"/>
        <dbReference type="ChEBI" id="CHEBI:57845"/>
        <dbReference type="EC" id="4.2.1.75"/>
    </reaction>
</comment>
<dbReference type="Gene3D" id="3.40.50.10090">
    <property type="match status" value="2"/>
</dbReference>
<protein>
    <recommendedName>
        <fullName evidence="7 9">Uroporphyrinogen-III synthase</fullName>
        <ecNumber evidence="3 9">4.2.1.75</ecNumber>
    </recommendedName>
</protein>
<evidence type="ECO:0000259" key="10">
    <source>
        <dbReference type="Pfam" id="PF02602"/>
    </source>
</evidence>
<dbReference type="OrthoDB" id="9787650at2"/>
<comment type="similarity">
    <text evidence="2 9">Belongs to the uroporphyrinogen-III synthase family.</text>
</comment>
<evidence type="ECO:0000256" key="6">
    <source>
        <dbReference type="ARBA" id="ARBA00037589"/>
    </source>
</evidence>
<dbReference type="SUPFAM" id="SSF69618">
    <property type="entry name" value="HemD-like"/>
    <property type="match status" value="1"/>
</dbReference>
<dbReference type="GO" id="GO:0006782">
    <property type="term" value="P:protoporphyrinogen IX biosynthetic process"/>
    <property type="evidence" value="ECO:0007669"/>
    <property type="project" value="UniProtKB-UniRule"/>
</dbReference>
<keyword evidence="5 9" id="KW-0627">Porphyrin biosynthesis</keyword>
<evidence type="ECO:0000256" key="7">
    <source>
        <dbReference type="ARBA" id="ARBA00040167"/>
    </source>
</evidence>